<protein>
    <submittedName>
        <fullName evidence="5">Putative AraC family transcriptional regulator</fullName>
    </submittedName>
</protein>
<dbReference type="Proteomes" id="UP000002212">
    <property type="component" value="Chromosome"/>
</dbReference>
<dbReference type="InterPro" id="IPR009057">
    <property type="entry name" value="Homeodomain-like_sf"/>
</dbReference>
<sequence>MSVLAGSVPVVAMSEVALLPGASVWTVDCCAKHPGWSDVEVRGDHRLVLVRGGRFLRRIGRCESTVDPTVAYLGVPGEAEQFAHPAGGDRCTSIGVRPELWRTLAGEHWVLARSDVYVDASVDLLHRRLLRAGRTGDIQFALAEEVVRLVAVAALAASRERSSAHRRGGLPDAAVAAAARAAILDDEPGSHGLLPLADRIGVSPFALSRACSAVMGISLTRYRNRVRVGRALARIEAGDRDLACLAADLGFSDQAHLTRTIRVHLGETPTALRTLLSA</sequence>
<keyword evidence="1" id="KW-0805">Transcription regulation</keyword>
<dbReference type="SUPFAM" id="SSF46689">
    <property type="entry name" value="Homeodomain-like"/>
    <property type="match status" value="1"/>
</dbReference>
<dbReference type="HOGENOM" id="CLU_079347_0_0_11"/>
<dbReference type="SMART" id="SM00342">
    <property type="entry name" value="HTH_ARAC"/>
    <property type="match status" value="1"/>
</dbReference>
<dbReference type="STRING" id="632772.ROP_10980"/>
<dbReference type="PANTHER" id="PTHR46796">
    <property type="entry name" value="HTH-TYPE TRANSCRIPTIONAL ACTIVATOR RHAS-RELATED"/>
    <property type="match status" value="1"/>
</dbReference>
<feature type="domain" description="HTH araC/xylS-type" evidence="4">
    <location>
        <begin position="177"/>
        <end position="275"/>
    </location>
</feature>
<keyword evidence="2" id="KW-0238">DNA-binding</keyword>
<accession>C1AVR5</accession>
<evidence type="ECO:0000259" key="4">
    <source>
        <dbReference type="PROSITE" id="PS01124"/>
    </source>
</evidence>
<dbReference type="Gene3D" id="1.10.10.60">
    <property type="entry name" value="Homeodomain-like"/>
    <property type="match status" value="1"/>
</dbReference>
<gene>
    <name evidence="5" type="ordered locus">ROP_10980</name>
</gene>
<evidence type="ECO:0000256" key="3">
    <source>
        <dbReference type="ARBA" id="ARBA00023163"/>
    </source>
</evidence>
<dbReference type="PANTHER" id="PTHR46796:SF15">
    <property type="entry name" value="BLL1074 PROTEIN"/>
    <property type="match status" value="1"/>
</dbReference>
<dbReference type="Pfam" id="PF12833">
    <property type="entry name" value="HTH_18"/>
    <property type="match status" value="1"/>
</dbReference>
<name>C1AVR5_RHOOB</name>
<dbReference type="KEGG" id="rop:ROP_10980"/>
<dbReference type="PATRIC" id="fig|632772.20.peg.1167"/>
<evidence type="ECO:0000313" key="5">
    <source>
        <dbReference type="EMBL" id="BAH49345.1"/>
    </source>
</evidence>
<proteinExistence type="predicted"/>
<dbReference type="InterPro" id="IPR018060">
    <property type="entry name" value="HTH_AraC"/>
</dbReference>
<organism evidence="5 6">
    <name type="scientific">Rhodococcus opacus (strain B4)</name>
    <dbReference type="NCBI Taxonomy" id="632772"/>
    <lineage>
        <taxon>Bacteria</taxon>
        <taxon>Bacillati</taxon>
        <taxon>Actinomycetota</taxon>
        <taxon>Actinomycetes</taxon>
        <taxon>Mycobacteriales</taxon>
        <taxon>Nocardiaceae</taxon>
        <taxon>Rhodococcus</taxon>
    </lineage>
</organism>
<reference evidence="5 6" key="1">
    <citation type="submission" date="2009-03" db="EMBL/GenBank/DDBJ databases">
        <title>Comparison of the complete genome sequences of Rhodococcus erythropolis PR4 and Rhodococcus opacus B4.</title>
        <authorList>
            <person name="Takarada H."/>
            <person name="Sekine M."/>
            <person name="Hosoyama A."/>
            <person name="Yamada R."/>
            <person name="Fujisawa T."/>
            <person name="Omata S."/>
            <person name="Shimizu A."/>
            <person name="Tsukatani N."/>
            <person name="Tanikawa S."/>
            <person name="Fujita N."/>
            <person name="Harayama S."/>
        </authorList>
    </citation>
    <scope>NUCLEOTIDE SEQUENCE [LARGE SCALE GENOMIC DNA]</scope>
    <source>
        <strain evidence="5 6">B4</strain>
    </source>
</reference>
<keyword evidence="3" id="KW-0804">Transcription</keyword>
<evidence type="ECO:0000313" key="6">
    <source>
        <dbReference type="Proteomes" id="UP000002212"/>
    </source>
</evidence>
<dbReference type="EMBL" id="AP011115">
    <property type="protein sequence ID" value="BAH49345.1"/>
    <property type="molecule type" value="Genomic_DNA"/>
</dbReference>
<evidence type="ECO:0000256" key="2">
    <source>
        <dbReference type="ARBA" id="ARBA00023125"/>
    </source>
</evidence>
<dbReference type="GO" id="GO:0003700">
    <property type="term" value="F:DNA-binding transcription factor activity"/>
    <property type="evidence" value="ECO:0007669"/>
    <property type="project" value="InterPro"/>
</dbReference>
<dbReference type="AlphaFoldDB" id="C1AVR5"/>
<dbReference type="InterPro" id="IPR050204">
    <property type="entry name" value="AraC_XylS_family_regulators"/>
</dbReference>
<dbReference type="GO" id="GO:0043565">
    <property type="term" value="F:sequence-specific DNA binding"/>
    <property type="evidence" value="ECO:0007669"/>
    <property type="project" value="InterPro"/>
</dbReference>
<dbReference type="PROSITE" id="PS01124">
    <property type="entry name" value="HTH_ARAC_FAMILY_2"/>
    <property type="match status" value="1"/>
</dbReference>
<evidence type="ECO:0000256" key="1">
    <source>
        <dbReference type="ARBA" id="ARBA00023015"/>
    </source>
</evidence>